<dbReference type="InterPro" id="IPR013761">
    <property type="entry name" value="SAM/pointed_sf"/>
</dbReference>
<dbReference type="AlphaFoldDB" id="A0A835D483"/>
<protein>
    <recommendedName>
        <fullName evidence="3">SAM domain-containing protein</fullName>
    </recommendedName>
</protein>
<accession>A0A835D483</accession>
<feature type="domain" description="SAM" evidence="3">
    <location>
        <begin position="263"/>
        <end position="326"/>
    </location>
</feature>
<keyword evidence="1" id="KW-0677">Repeat</keyword>
<gene>
    <name evidence="4" type="ORF">HHK36_024411</name>
</gene>
<dbReference type="PROSITE" id="PS50105">
    <property type="entry name" value="SAM_DOMAIN"/>
    <property type="match status" value="1"/>
</dbReference>
<evidence type="ECO:0000256" key="2">
    <source>
        <dbReference type="SAM" id="MobiDB-lite"/>
    </source>
</evidence>
<evidence type="ECO:0000256" key="1">
    <source>
        <dbReference type="ARBA" id="ARBA00022737"/>
    </source>
</evidence>
<proteinExistence type="predicted"/>
<dbReference type="Gene3D" id="1.10.150.50">
    <property type="entry name" value="Transcription Factor, Ets-1"/>
    <property type="match status" value="1"/>
</dbReference>
<dbReference type="OrthoDB" id="539213at2759"/>
<evidence type="ECO:0000313" key="4">
    <source>
        <dbReference type="EMBL" id="KAF8389893.1"/>
    </source>
</evidence>
<comment type="caution">
    <text evidence="4">The sequence shown here is derived from an EMBL/GenBank/DDBJ whole genome shotgun (WGS) entry which is preliminary data.</text>
</comment>
<reference evidence="4 5" key="1">
    <citation type="submission" date="2020-04" db="EMBL/GenBank/DDBJ databases">
        <title>Plant Genome Project.</title>
        <authorList>
            <person name="Zhang R.-G."/>
        </authorList>
    </citation>
    <scope>NUCLEOTIDE SEQUENCE [LARGE SCALE GENOMIC DNA]</scope>
    <source>
        <strain evidence="4">YNK0</strain>
        <tissue evidence="4">Leaf</tissue>
    </source>
</reference>
<dbReference type="CDD" id="cd09487">
    <property type="entry name" value="SAM_superfamily"/>
    <property type="match status" value="1"/>
</dbReference>
<dbReference type="OMA" id="VFAVGPR"/>
<evidence type="ECO:0000313" key="5">
    <source>
        <dbReference type="Proteomes" id="UP000655225"/>
    </source>
</evidence>
<dbReference type="PANTHER" id="PTHR10627">
    <property type="entry name" value="SCP160"/>
    <property type="match status" value="1"/>
</dbReference>
<dbReference type="SMART" id="SM00454">
    <property type="entry name" value="SAM"/>
    <property type="match status" value="1"/>
</dbReference>
<organism evidence="4 5">
    <name type="scientific">Tetracentron sinense</name>
    <name type="common">Spur-leaf</name>
    <dbReference type="NCBI Taxonomy" id="13715"/>
    <lineage>
        <taxon>Eukaryota</taxon>
        <taxon>Viridiplantae</taxon>
        <taxon>Streptophyta</taxon>
        <taxon>Embryophyta</taxon>
        <taxon>Tracheophyta</taxon>
        <taxon>Spermatophyta</taxon>
        <taxon>Magnoliopsida</taxon>
        <taxon>Trochodendrales</taxon>
        <taxon>Trochodendraceae</taxon>
        <taxon>Tetracentron</taxon>
    </lineage>
</organism>
<dbReference type="PANTHER" id="PTHR10627:SF65">
    <property type="entry name" value="SAM DOMAIN-CONTAINING PROTEIN"/>
    <property type="match status" value="1"/>
</dbReference>
<dbReference type="Pfam" id="PF00536">
    <property type="entry name" value="SAM_1"/>
    <property type="match status" value="1"/>
</dbReference>
<feature type="region of interest" description="Disordered" evidence="2">
    <location>
        <begin position="90"/>
        <end position="121"/>
    </location>
</feature>
<sequence length="331" mass="36706">MLVLSMNSKRQRRPNVRLGDIGDVSAAFSCGTSHKTKENLELKSWKHDVENNPIETAFNPICGFSMIRSSELGDSDPCVAVPPLVSADIQHNRENRNPNSSKSVFEFPSLDENNASKPKLDFGTVTRKGRVMKRRGRSMRCNNSGFYSAWNSRVSAEISNEDGKGYAGDEFVGITSNSCYDALAVDGLKDSSDRESLDTCKEACEDEWAGPISDLRLLGNSNELRKEDACDEGDGLYSEDGPSVDPKSCGGYESYDMMGIGGSTVHSVRRWLEELGLGKYACIFEIHEVDEEALPLLTFEDLKEMGINAVGIRRKMYSAIQHLREERGLYV</sequence>
<evidence type="ECO:0000259" key="3">
    <source>
        <dbReference type="PROSITE" id="PS50105"/>
    </source>
</evidence>
<dbReference type="Proteomes" id="UP000655225">
    <property type="component" value="Unassembled WGS sequence"/>
</dbReference>
<dbReference type="SUPFAM" id="SSF47769">
    <property type="entry name" value="SAM/Pointed domain"/>
    <property type="match status" value="1"/>
</dbReference>
<name>A0A835D483_TETSI</name>
<keyword evidence="5" id="KW-1185">Reference proteome</keyword>
<dbReference type="EMBL" id="JABCRI010000018">
    <property type="protein sequence ID" value="KAF8389893.1"/>
    <property type="molecule type" value="Genomic_DNA"/>
</dbReference>
<dbReference type="InterPro" id="IPR001660">
    <property type="entry name" value="SAM"/>
</dbReference>